<name>A0ACD3AGK0_9AGAR</name>
<protein>
    <submittedName>
        <fullName evidence="1">Uncharacterized protein</fullName>
    </submittedName>
</protein>
<dbReference type="Proteomes" id="UP000308600">
    <property type="component" value="Unassembled WGS sequence"/>
</dbReference>
<proteinExistence type="predicted"/>
<evidence type="ECO:0000313" key="2">
    <source>
        <dbReference type="Proteomes" id="UP000308600"/>
    </source>
</evidence>
<reference evidence="1 2" key="1">
    <citation type="journal article" date="2019" name="Nat. Ecol. Evol.">
        <title>Megaphylogeny resolves global patterns of mushroom evolution.</title>
        <authorList>
            <person name="Varga T."/>
            <person name="Krizsan K."/>
            <person name="Foldi C."/>
            <person name="Dima B."/>
            <person name="Sanchez-Garcia M."/>
            <person name="Sanchez-Ramirez S."/>
            <person name="Szollosi G.J."/>
            <person name="Szarkandi J.G."/>
            <person name="Papp V."/>
            <person name="Albert L."/>
            <person name="Andreopoulos W."/>
            <person name="Angelini C."/>
            <person name="Antonin V."/>
            <person name="Barry K.W."/>
            <person name="Bougher N.L."/>
            <person name="Buchanan P."/>
            <person name="Buyck B."/>
            <person name="Bense V."/>
            <person name="Catcheside P."/>
            <person name="Chovatia M."/>
            <person name="Cooper J."/>
            <person name="Damon W."/>
            <person name="Desjardin D."/>
            <person name="Finy P."/>
            <person name="Geml J."/>
            <person name="Haridas S."/>
            <person name="Hughes K."/>
            <person name="Justo A."/>
            <person name="Karasinski D."/>
            <person name="Kautmanova I."/>
            <person name="Kiss B."/>
            <person name="Kocsube S."/>
            <person name="Kotiranta H."/>
            <person name="LaButti K.M."/>
            <person name="Lechner B.E."/>
            <person name="Liimatainen K."/>
            <person name="Lipzen A."/>
            <person name="Lukacs Z."/>
            <person name="Mihaltcheva S."/>
            <person name="Morgado L.N."/>
            <person name="Niskanen T."/>
            <person name="Noordeloos M.E."/>
            <person name="Ohm R.A."/>
            <person name="Ortiz-Santana B."/>
            <person name="Ovrebo C."/>
            <person name="Racz N."/>
            <person name="Riley R."/>
            <person name="Savchenko A."/>
            <person name="Shiryaev A."/>
            <person name="Soop K."/>
            <person name="Spirin V."/>
            <person name="Szebenyi C."/>
            <person name="Tomsovsky M."/>
            <person name="Tulloss R.E."/>
            <person name="Uehling J."/>
            <person name="Grigoriev I.V."/>
            <person name="Vagvolgyi C."/>
            <person name="Papp T."/>
            <person name="Martin F.M."/>
            <person name="Miettinen O."/>
            <person name="Hibbett D.S."/>
            <person name="Nagy L.G."/>
        </authorList>
    </citation>
    <scope>NUCLEOTIDE SEQUENCE [LARGE SCALE GENOMIC DNA]</scope>
    <source>
        <strain evidence="1 2">NL-1719</strain>
    </source>
</reference>
<dbReference type="EMBL" id="ML208461">
    <property type="protein sequence ID" value="TFK64785.1"/>
    <property type="molecule type" value="Genomic_DNA"/>
</dbReference>
<organism evidence="1 2">
    <name type="scientific">Pluteus cervinus</name>
    <dbReference type="NCBI Taxonomy" id="181527"/>
    <lineage>
        <taxon>Eukaryota</taxon>
        <taxon>Fungi</taxon>
        <taxon>Dikarya</taxon>
        <taxon>Basidiomycota</taxon>
        <taxon>Agaricomycotina</taxon>
        <taxon>Agaricomycetes</taxon>
        <taxon>Agaricomycetidae</taxon>
        <taxon>Agaricales</taxon>
        <taxon>Pluteineae</taxon>
        <taxon>Pluteaceae</taxon>
        <taxon>Pluteus</taxon>
    </lineage>
</organism>
<accession>A0ACD3AGK0</accession>
<sequence length="134" mass="15446">MQRAFALRVALVLVLDHYHVYLNGQSKRRRNAPHSLSSHAFQSTFNQFSPLSTTPTNRPTVPHQLRLQLLLSTRHQLTSTSSTRHQFASTQPYPVSIGFGHPFVLSLYFYFHSTGYSKLMSTVDLGWTRVWVWV</sequence>
<keyword evidence="2" id="KW-1185">Reference proteome</keyword>
<evidence type="ECO:0000313" key="1">
    <source>
        <dbReference type="EMBL" id="TFK64785.1"/>
    </source>
</evidence>
<gene>
    <name evidence="1" type="ORF">BDN72DRAFT_846267</name>
</gene>